<keyword evidence="3" id="KW-1185">Reference proteome</keyword>
<accession>A0ABT7KCF7</accession>
<dbReference type="InterPro" id="IPR000182">
    <property type="entry name" value="GNAT_dom"/>
</dbReference>
<reference evidence="2" key="1">
    <citation type="submission" date="2023-06" db="EMBL/GenBank/DDBJ databases">
        <title>Phylogenetic Diversity of Rhizobium strains.</title>
        <authorList>
            <person name="Moura F.T."/>
            <person name="Helene L.C.F."/>
            <person name="Hungria M."/>
        </authorList>
    </citation>
    <scope>NUCLEOTIDE SEQUENCE</scope>
    <source>
        <strain evidence="2">CCGE524</strain>
    </source>
</reference>
<evidence type="ECO:0000313" key="3">
    <source>
        <dbReference type="Proteomes" id="UP001172630"/>
    </source>
</evidence>
<dbReference type="EMBL" id="JARFYN010000005">
    <property type="protein sequence ID" value="MDL2405068.1"/>
    <property type="molecule type" value="Genomic_DNA"/>
</dbReference>
<feature type="domain" description="N-acetyltransferase" evidence="1">
    <location>
        <begin position="1"/>
        <end position="139"/>
    </location>
</feature>
<gene>
    <name evidence="2" type="ORF">PY650_05260</name>
</gene>
<evidence type="ECO:0000259" key="1">
    <source>
        <dbReference type="PROSITE" id="PS51186"/>
    </source>
</evidence>
<dbReference type="Proteomes" id="UP001172630">
    <property type="component" value="Unassembled WGS sequence"/>
</dbReference>
<name>A0ABT7KCF7_9HYPH</name>
<dbReference type="Gene3D" id="3.40.630.30">
    <property type="match status" value="1"/>
</dbReference>
<dbReference type="SUPFAM" id="SSF55729">
    <property type="entry name" value="Acyl-CoA N-acyltransferases (Nat)"/>
    <property type="match status" value="1"/>
</dbReference>
<dbReference type="InterPro" id="IPR016181">
    <property type="entry name" value="Acyl_CoA_acyltransferase"/>
</dbReference>
<dbReference type="RefSeq" id="WP_285877989.1">
    <property type="nucleotide sequence ID" value="NZ_JARFYN010000005.1"/>
</dbReference>
<organism evidence="2 3">
    <name type="scientific">Rhizobium calliandrae</name>
    <dbReference type="NCBI Taxonomy" id="1312182"/>
    <lineage>
        <taxon>Bacteria</taxon>
        <taxon>Pseudomonadati</taxon>
        <taxon>Pseudomonadota</taxon>
        <taxon>Alphaproteobacteria</taxon>
        <taxon>Hyphomicrobiales</taxon>
        <taxon>Rhizobiaceae</taxon>
        <taxon>Rhizobium/Agrobacterium group</taxon>
        <taxon>Rhizobium</taxon>
    </lineage>
</organism>
<protein>
    <submittedName>
        <fullName evidence="2">GNAT family N-acetyltransferase</fullName>
    </submittedName>
</protein>
<dbReference type="Pfam" id="PF00583">
    <property type="entry name" value="Acetyltransf_1"/>
    <property type="match status" value="1"/>
</dbReference>
<sequence>MPLFEVTDAPSEGDLAAIGEGLTAFNAADIGPSGRRPLAVLIRDEKAKTIGGISGYTGWGWLFTQWLFVPETLRGQGTAGRLLEAAETEAIARGCHGAWIDTFNPRALRAYQRQGYVIFGELPEFPIGRSRYFLQKKLAPPLKQTGR</sequence>
<evidence type="ECO:0000313" key="2">
    <source>
        <dbReference type="EMBL" id="MDL2405068.1"/>
    </source>
</evidence>
<dbReference type="CDD" id="cd04301">
    <property type="entry name" value="NAT_SF"/>
    <property type="match status" value="1"/>
</dbReference>
<proteinExistence type="predicted"/>
<dbReference type="PROSITE" id="PS51186">
    <property type="entry name" value="GNAT"/>
    <property type="match status" value="1"/>
</dbReference>
<comment type="caution">
    <text evidence="2">The sequence shown here is derived from an EMBL/GenBank/DDBJ whole genome shotgun (WGS) entry which is preliminary data.</text>
</comment>